<feature type="compositionally biased region" description="Polar residues" evidence="1">
    <location>
        <begin position="225"/>
        <end position="234"/>
    </location>
</feature>
<accession>A0A7I8VGJ0</accession>
<evidence type="ECO:0000313" key="3">
    <source>
        <dbReference type="EMBL" id="CAD5114376.1"/>
    </source>
</evidence>
<feature type="transmembrane region" description="Helical" evidence="2">
    <location>
        <begin position="78"/>
        <end position="96"/>
    </location>
</feature>
<protein>
    <submittedName>
        <fullName evidence="3">DgyrCDS3509</fullName>
    </submittedName>
</protein>
<dbReference type="InterPro" id="IPR016024">
    <property type="entry name" value="ARM-type_fold"/>
</dbReference>
<feature type="transmembrane region" description="Helical" evidence="2">
    <location>
        <begin position="16"/>
        <end position="38"/>
    </location>
</feature>
<feature type="region of interest" description="Disordered" evidence="1">
    <location>
        <begin position="151"/>
        <end position="244"/>
    </location>
</feature>
<evidence type="ECO:0000313" key="4">
    <source>
        <dbReference type="Proteomes" id="UP000549394"/>
    </source>
</evidence>
<gene>
    <name evidence="3" type="ORF">DGYR_LOCUS3227</name>
</gene>
<feature type="compositionally biased region" description="Acidic residues" evidence="1">
    <location>
        <begin position="169"/>
        <end position="209"/>
    </location>
</feature>
<sequence length="244" mass="27939">MKLCLEQQKLRTQKDYCFVIPQAFIVVISGLIITSWVYSIYSSMIDTLFYCINEDVIRNDGVSKKLYLPVRVAKLLDALPLEFVGLGSVCLLRRLVRTRQIKIKKKRRARYSLFSDGPFTDENLVKIQAKLLGEKLGKLIENICSDIHEGKSPIELSQRESKDGKEQEGVEEGEEGEEEEEDEEEEEEEEEEEGEEVGEEEDGDDEIGEDLNNLFLTKDDKKPTTELSYSSSEENVLKPMSSRN</sequence>
<dbReference type="Proteomes" id="UP000549394">
    <property type="component" value="Unassembled WGS sequence"/>
</dbReference>
<evidence type="ECO:0000256" key="1">
    <source>
        <dbReference type="SAM" id="MobiDB-lite"/>
    </source>
</evidence>
<name>A0A7I8VGJ0_9ANNE</name>
<dbReference type="EMBL" id="CAJFCJ010000005">
    <property type="protein sequence ID" value="CAD5114376.1"/>
    <property type="molecule type" value="Genomic_DNA"/>
</dbReference>
<dbReference type="SUPFAM" id="SSF48371">
    <property type="entry name" value="ARM repeat"/>
    <property type="match status" value="1"/>
</dbReference>
<dbReference type="AlphaFoldDB" id="A0A7I8VGJ0"/>
<keyword evidence="2" id="KW-1133">Transmembrane helix</keyword>
<keyword evidence="2" id="KW-0812">Transmembrane</keyword>
<organism evidence="3 4">
    <name type="scientific">Dimorphilus gyrociliatus</name>
    <dbReference type="NCBI Taxonomy" id="2664684"/>
    <lineage>
        <taxon>Eukaryota</taxon>
        <taxon>Metazoa</taxon>
        <taxon>Spiralia</taxon>
        <taxon>Lophotrochozoa</taxon>
        <taxon>Annelida</taxon>
        <taxon>Polychaeta</taxon>
        <taxon>Polychaeta incertae sedis</taxon>
        <taxon>Dinophilidae</taxon>
        <taxon>Dimorphilus</taxon>
    </lineage>
</organism>
<proteinExistence type="predicted"/>
<feature type="compositionally biased region" description="Basic and acidic residues" evidence="1">
    <location>
        <begin position="151"/>
        <end position="168"/>
    </location>
</feature>
<keyword evidence="4" id="KW-1185">Reference proteome</keyword>
<comment type="caution">
    <text evidence="3">The sequence shown here is derived from an EMBL/GenBank/DDBJ whole genome shotgun (WGS) entry which is preliminary data.</text>
</comment>
<keyword evidence="2" id="KW-0472">Membrane</keyword>
<evidence type="ECO:0000256" key="2">
    <source>
        <dbReference type="SAM" id="Phobius"/>
    </source>
</evidence>
<reference evidence="3 4" key="1">
    <citation type="submission" date="2020-08" db="EMBL/GenBank/DDBJ databases">
        <authorList>
            <person name="Hejnol A."/>
        </authorList>
    </citation>
    <scope>NUCLEOTIDE SEQUENCE [LARGE SCALE GENOMIC DNA]</scope>
</reference>